<dbReference type="AlphaFoldDB" id="A0A0C9SUI0"/>
<keyword evidence="4" id="KW-0479">Metal-binding</keyword>
<dbReference type="InterPro" id="IPR001128">
    <property type="entry name" value="Cyt_P450"/>
</dbReference>
<dbReference type="GO" id="GO:0016705">
    <property type="term" value="F:oxidoreductase activity, acting on paired donors, with incorporation or reduction of molecular oxygen"/>
    <property type="evidence" value="ECO:0007669"/>
    <property type="project" value="InterPro"/>
</dbReference>
<dbReference type="EMBL" id="KN819360">
    <property type="protein sequence ID" value="KIJ12719.1"/>
    <property type="molecule type" value="Genomic_DNA"/>
</dbReference>
<evidence type="ECO:0008006" key="10">
    <source>
        <dbReference type="Google" id="ProtNLM"/>
    </source>
</evidence>
<dbReference type="GO" id="GO:0020037">
    <property type="term" value="F:heme binding"/>
    <property type="evidence" value="ECO:0007669"/>
    <property type="project" value="InterPro"/>
</dbReference>
<keyword evidence="3" id="KW-0349">Heme</keyword>
<dbReference type="SUPFAM" id="SSF48264">
    <property type="entry name" value="Cytochrome P450"/>
    <property type="match status" value="1"/>
</dbReference>
<dbReference type="GO" id="GO:0005506">
    <property type="term" value="F:iron ion binding"/>
    <property type="evidence" value="ECO:0007669"/>
    <property type="project" value="InterPro"/>
</dbReference>
<dbReference type="GO" id="GO:0004497">
    <property type="term" value="F:monooxygenase activity"/>
    <property type="evidence" value="ECO:0007669"/>
    <property type="project" value="UniProtKB-KW"/>
</dbReference>
<evidence type="ECO:0000256" key="1">
    <source>
        <dbReference type="ARBA" id="ARBA00001971"/>
    </source>
</evidence>
<dbReference type="OrthoDB" id="2789670at2759"/>
<accession>A0A0C9SUI0</accession>
<name>A0A0C9SUI0_PAXIN</name>
<dbReference type="InterPro" id="IPR050364">
    <property type="entry name" value="Cytochrome_P450_fung"/>
</dbReference>
<dbReference type="PANTHER" id="PTHR46300">
    <property type="entry name" value="P450, PUTATIVE (EUROFUNG)-RELATED-RELATED"/>
    <property type="match status" value="1"/>
</dbReference>
<evidence type="ECO:0000256" key="3">
    <source>
        <dbReference type="ARBA" id="ARBA00022617"/>
    </source>
</evidence>
<reference evidence="8 9" key="1">
    <citation type="submission" date="2014-06" db="EMBL/GenBank/DDBJ databases">
        <authorList>
            <consortium name="DOE Joint Genome Institute"/>
            <person name="Kuo A."/>
            <person name="Kohler A."/>
            <person name="Nagy L.G."/>
            <person name="Floudas D."/>
            <person name="Copeland A."/>
            <person name="Barry K.W."/>
            <person name="Cichocki N."/>
            <person name="Veneault-Fourrey C."/>
            <person name="LaButti K."/>
            <person name="Lindquist E.A."/>
            <person name="Lipzen A."/>
            <person name="Lundell T."/>
            <person name="Morin E."/>
            <person name="Murat C."/>
            <person name="Sun H."/>
            <person name="Tunlid A."/>
            <person name="Henrissat B."/>
            <person name="Grigoriev I.V."/>
            <person name="Hibbett D.S."/>
            <person name="Martin F."/>
            <person name="Nordberg H.P."/>
            <person name="Cantor M.N."/>
            <person name="Hua S.X."/>
        </authorList>
    </citation>
    <scope>NUCLEOTIDE SEQUENCE [LARGE SCALE GENOMIC DNA]</scope>
    <source>
        <strain evidence="8 9">ATCC 200175</strain>
    </source>
</reference>
<comment type="cofactor">
    <cofactor evidence="1">
        <name>heme</name>
        <dbReference type="ChEBI" id="CHEBI:30413"/>
    </cofactor>
</comment>
<evidence type="ECO:0000256" key="6">
    <source>
        <dbReference type="ARBA" id="ARBA00023004"/>
    </source>
</evidence>
<dbReference type="PANTHER" id="PTHR46300:SF7">
    <property type="entry name" value="P450, PUTATIVE (EUROFUNG)-RELATED"/>
    <property type="match status" value="1"/>
</dbReference>
<evidence type="ECO:0000256" key="2">
    <source>
        <dbReference type="ARBA" id="ARBA00010617"/>
    </source>
</evidence>
<organism evidence="8 9">
    <name type="scientific">Paxillus involutus ATCC 200175</name>
    <dbReference type="NCBI Taxonomy" id="664439"/>
    <lineage>
        <taxon>Eukaryota</taxon>
        <taxon>Fungi</taxon>
        <taxon>Dikarya</taxon>
        <taxon>Basidiomycota</taxon>
        <taxon>Agaricomycotina</taxon>
        <taxon>Agaricomycetes</taxon>
        <taxon>Agaricomycetidae</taxon>
        <taxon>Boletales</taxon>
        <taxon>Paxilineae</taxon>
        <taxon>Paxillaceae</taxon>
        <taxon>Paxillus</taxon>
    </lineage>
</organism>
<dbReference type="Gene3D" id="1.10.630.10">
    <property type="entry name" value="Cytochrome P450"/>
    <property type="match status" value="1"/>
</dbReference>
<keyword evidence="6" id="KW-0408">Iron</keyword>
<dbReference type="HOGENOM" id="CLU_001570_2_2_1"/>
<comment type="similarity">
    <text evidence="2">Belongs to the cytochrome P450 family.</text>
</comment>
<evidence type="ECO:0000256" key="5">
    <source>
        <dbReference type="ARBA" id="ARBA00023002"/>
    </source>
</evidence>
<reference evidence="9" key="2">
    <citation type="submission" date="2015-01" db="EMBL/GenBank/DDBJ databases">
        <title>Evolutionary Origins and Diversification of the Mycorrhizal Mutualists.</title>
        <authorList>
            <consortium name="DOE Joint Genome Institute"/>
            <consortium name="Mycorrhizal Genomics Consortium"/>
            <person name="Kohler A."/>
            <person name="Kuo A."/>
            <person name="Nagy L.G."/>
            <person name="Floudas D."/>
            <person name="Copeland A."/>
            <person name="Barry K.W."/>
            <person name="Cichocki N."/>
            <person name="Veneault-Fourrey C."/>
            <person name="LaButti K."/>
            <person name="Lindquist E.A."/>
            <person name="Lipzen A."/>
            <person name="Lundell T."/>
            <person name="Morin E."/>
            <person name="Murat C."/>
            <person name="Riley R."/>
            <person name="Ohm R."/>
            <person name="Sun H."/>
            <person name="Tunlid A."/>
            <person name="Henrissat B."/>
            <person name="Grigoriev I.V."/>
            <person name="Hibbett D.S."/>
            <person name="Martin F."/>
        </authorList>
    </citation>
    <scope>NUCLEOTIDE SEQUENCE [LARGE SCALE GENOMIC DNA]</scope>
    <source>
        <strain evidence="9">ATCC 200175</strain>
    </source>
</reference>
<gene>
    <name evidence="8" type="ORF">PAXINDRAFT_14478</name>
</gene>
<evidence type="ECO:0000313" key="8">
    <source>
        <dbReference type="EMBL" id="KIJ12719.1"/>
    </source>
</evidence>
<protein>
    <recommendedName>
        <fullName evidence="10">Cytochrome P450</fullName>
    </recommendedName>
</protein>
<evidence type="ECO:0000313" key="9">
    <source>
        <dbReference type="Proteomes" id="UP000053647"/>
    </source>
</evidence>
<dbReference type="Proteomes" id="UP000053647">
    <property type="component" value="Unassembled WGS sequence"/>
</dbReference>
<keyword evidence="5" id="KW-0560">Oxidoreductase</keyword>
<keyword evidence="9" id="KW-1185">Reference proteome</keyword>
<evidence type="ECO:0000256" key="7">
    <source>
        <dbReference type="ARBA" id="ARBA00023033"/>
    </source>
</evidence>
<sequence>MSFTPTLSTLVALWGVLTICIVRSRRSRTRFPLPPGPKPLPLIGNLCDLPLKDETVTYDEWAKKYGDLVYANVMGHRLLFVNSTQVADDLFEKRAVNYSDRNELPMINDLMGWNWSSGHMSYGERWKKHRKMFERLFRPAVAPTYWSPQGKEAHALLRNLLDSPRENTEHLRHNAAAVIMKMIYGIEIAPKDDRYVEIAEQALDGVATAATPGAFFVDIFP</sequence>
<proteinExistence type="inferred from homology"/>
<dbReference type="InterPro" id="IPR036396">
    <property type="entry name" value="Cyt_P450_sf"/>
</dbReference>
<dbReference type="Pfam" id="PF00067">
    <property type="entry name" value="p450"/>
    <property type="match status" value="1"/>
</dbReference>
<keyword evidence="7" id="KW-0503">Monooxygenase</keyword>
<evidence type="ECO:0000256" key="4">
    <source>
        <dbReference type="ARBA" id="ARBA00022723"/>
    </source>
</evidence>